<dbReference type="EMBL" id="CP017696">
    <property type="protein sequence ID" value="ATO40829.1"/>
    <property type="molecule type" value="Genomic_DNA"/>
</dbReference>
<reference evidence="1 2" key="1">
    <citation type="submission" date="2016-10" db="EMBL/GenBank/DDBJ databases">
        <title>The whole genome sequencing and assembly of B. asteroides DSM 20089 strain.</title>
        <authorList>
            <person name="Lee Y.-J."/>
            <person name="Park M.-K."/>
            <person name="Yi H."/>
            <person name="Bahn Y.-S."/>
            <person name="Kim J.F."/>
            <person name="Lee D.-W."/>
        </authorList>
    </citation>
    <scope>NUCLEOTIDE SEQUENCE [LARGE SCALE GENOMIC DNA]</scope>
    <source>
        <strain evidence="1 2">DSM 20089</strain>
    </source>
</reference>
<evidence type="ECO:0000313" key="2">
    <source>
        <dbReference type="Proteomes" id="UP000224056"/>
    </source>
</evidence>
<evidence type="ECO:0000313" key="1">
    <source>
        <dbReference type="EMBL" id="ATO40829.1"/>
    </source>
</evidence>
<name>A0AAD0A8Y4_9BIFI</name>
<organism evidence="1 2">
    <name type="scientific">Bifidobacterium asteroides DSM 20089</name>
    <dbReference type="NCBI Taxonomy" id="1437594"/>
    <lineage>
        <taxon>Bacteria</taxon>
        <taxon>Bacillati</taxon>
        <taxon>Actinomycetota</taxon>
        <taxon>Actinomycetes</taxon>
        <taxon>Bifidobacteriales</taxon>
        <taxon>Bifidobacteriaceae</taxon>
        <taxon>Bifidobacterium</taxon>
    </lineage>
</organism>
<dbReference type="Proteomes" id="UP000224056">
    <property type="component" value="Chromosome"/>
</dbReference>
<accession>A0AAD0A8Y4</accession>
<proteinExistence type="predicted"/>
<protein>
    <submittedName>
        <fullName evidence="1">Uncharacterized protein</fullName>
    </submittedName>
</protein>
<dbReference type="AlphaFoldDB" id="A0AAD0A8Y4"/>
<sequence length="131" mass="14556">MNVSIQIRIHIFLDSLAGFSFPGLTDSTDWLSGRSLIITTGIPKALVHGRKDSHGRSVGWSPVQRWKICWSQPAKSSVFTALRPSLGKAAKLNAEGDAAKWIGVHGRANWFQDPDRAIKFLKNLTAQGFRW</sequence>
<gene>
    <name evidence="1" type="ORF">BA20089_00510</name>
</gene>